<reference evidence="1 2" key="1">
    <citation type="submission" date="2019-02" db="EMBL/GenBank/DDBJ databases">
        <title>Kribbella capetownensis sp. nov. and Kribbella speibonae sp. nov., isolated from soil.</title>
        <authorList>
            <person name="Curtis S.M."/>
            <person name="Norton I."/>
            <person name="Everest G.J."/>
            <person name="Meyers P.R."/>
        </authorList>
    </citation>
    <scope>NUCLEOTIDE SEQUENCE [LARGE SCALE GENOMIC DNA]</scope>
    <source>
        <strain evidence="1 2">KCTC 29219</strain>
    </source>
</reference>
<dbReference type="RefSeq" id="WP_131338537.1">
    <property type="nucleotide sequence ID" value="NZ_SJJZ01000002.1"/>
</dbReference>
<proteinExistence type="predicted"/>
<gene>
    <name evidence="1" type="ORF">E0H45_17535</name>
</gene>
<keyword evidence="2" id="KW-1185">Reference proteome</keyword>
<organism evidence="1 2">
    <name type="scientific">Kribbella soli</name>
    <dbReference type="NCBI Taxonomy" id="1124743"/>
    <lineage>
        <taxon>Bacteria</taxon>
        <taxon>Bacillati</taxon>
        <taxon>Actinomycetota</taxon>
        <taxon>Actinomycetes</taxon>
        <taxon>Propionibacteriales</taxon>
        <taxon>Kribbellaceae</taxon>
        <taxon>Kribbella</taxon>
    </lineage>
</organism>
<dbReference type="AlphaFoldDB" id="A0A4R0HA40"/>
<protein>
    <submittedName>
        <fullName evidence="1">DUF2188 domain-containing protein</fullName>
    </submittedName>
</protein>
<dbReference type="OrthoDB" id="5194813at2"/>
<name>A0A4R0HA40_9ACTN</name>
<sequence>MAVDDIETYCENGIWKTRWRNSDEPFAAGGGRQRQSSQGAIVACWYGVDHIITNPDGTIAEHNSYRYRREYEPSAP</sequence>
<comment type="caution">
    <text evidence="1">The sequence shown here is derived from an EMBL/GenBank/DDBJ whole genome shotgun (WGS) entry which is preliminary data.</text>
</comment>
<evidence type="ECO:0000313" key="1">
    <source>
        <dbReference type="EMBL" id="TCC07757.1"/>
    </source>
</evidence>
<evidence type="ECO:0000313" key="2">
    <source>
        <dbReference type="Proteomes" id="UP000292346"/>
    </source>
</evidence>
<dbReference type="Proteomes" id="UP000292346">
    <property type="component" value="Unassembled WGS sequence"/>
</dbReference>
<dbReference type="EMBL" id="SJJZ01000002">
    <property type="protein sequence ID" value="TCC07757.1"/>
    <property type="molecule type" value="Genomic_DNA"/>
</dbReference>
<accession>A0A4R0HA40</accession>